<reference evidence="1" key="1">
    <citation type="journal article" date="2003" name="Genome Biol.">
        <title>An integrated gene annotation and transcriptional profiling approach towards the full gene content of the Drosophila genome.</title>
        <authorList>
            <person name="Hild M."/>
            <person name="Beckmann B."/>
            <person name="Haas S.A."/>
            <person name="Koch B."/>
            <person name="Solovyev V."/>
            <person name="Busold C."/>
            <person name="Fellenberg K."/>
            <person name="Boutros M."/>
            <person name="Vingron M."/>
            <person name="Sauer F."/>
            <person name="Hoheisel J.D."/>
            <person name="Paro R."/>
        </authorList>
    </citation>
    <scope>NUCLEOTIDE SEQUENCE</scope>
</reference>
<accession>Q6IKC5</accession>
<proteinExistence type="predicted"/>
<evidence type="ECO:0000313" key="1">
    <source>
        <dbReference type="EMBL" id="DAA03947.1"/>
    </source>
</evidence>
<organism evidence="1">
    <name type="scientific">Drosophila melanogaster</name>
    <name type="common">Fruit fly</name>
    <dbReference type="NCBI Taxonomy" id="7227"/>
    <lineage>
        <taxon>Eukaryota</taxon>
        <taxon>Metazoa</taxon>
        <taxon>Ecdysozoa</taxon>
        <taxon>Arthropoda</taxon>
        <taxon>Hexapoda</taxon>
        <taxon>Insecta</taxon>
        <taxon>Pterygota</taxon>
        <taxon>Neoptera</taxon>
        <taxon>Endopterygota</taxon>
        <taxon>Diptera</taxon>
        <taxon>Brachycera</taxon>
        <taxon>Muscomorpha</taxon>
        <taxon>Ephydroidea</taxon>
        <taxon>Drosophilidae</taxon>
        <taxon>Drosophila</taxon>
        <taxon>Sophophora</taxon>
    </lineage>
</organism>
<gene>
    <name evidence="1" type="ORF">HDC12875</name>
</gene>
<dbReference type="EMBL" id="BK002441">
    <property type="protein sequence ID" value="DAA03947.1"/>
    <property type="molecule type" value="Genomic_DNA"/>
</dbReference>
<protein>
    <submittedName>
        <fullName evidence="1">HDC12875</fullName>
    </submittedName>
</protein>
<dbReference type="AlphaFoldDB" id="Q6IKC5"/>
<name>Q6IKC5_DROME</name>
<sequence length="112" mass="12687">MCSQVIVRRARCRLTCAAMDDRLAPTKIKLMEWSAVEWFEPLEWQQAGSEIPGCQDLLAQKAKSQAAQFGGNYIWHIAGLALLPEAERSVVVSFAYFDDKKSNSRFTTILFE</sequence>